<dbReference type="PANTHER" id="PTHR22883:SF203">
    <property type="entry name" value="PALMITOYLTRANSFERASE"/>
    <property type="match status" value="1"/>
</dbReference>
<feature type="transmembrane region" description="Helical" evidence="7">
    <location>
        <begin position="62"/>
        <end position="83"/>
    </location>
</feature>
<dbReference type="PROSITE" id="PS50216">
    <property type="entry name" value="DHHC"/>
    <property type="match status" value="1"/>
</dbReference>
<organism evidence="10">
    <name type="scientific">Theileria annulata</name>
    <dbReference type="NCBI Taxonomy" id="5874"/>
    <lineage>
        <taxon>Eukaryota</taxon>
        <taxon>Sar</taxon>
        <taxon>Alveolata</taxon>
        <taxon>Apicomplexa</taxon>
        <taxon>Aconoidasida</taxon>
        <taxon>Piroplasmida</taxon>
        <taxon>Theileriidae</taxon>
        <taxon>Theileria</taxon>
    </lineage>
</organism>
<dbReference type="GO" id="GO:0016020">
    <property type="term" value="C:membrane"/>
    <property type="evidence" value="ECO:0007669"/>
    <property type="project" value="UniProtKB-SubCell"/>
</dbReference>
<evidence type="ECO:0000259" key="9">
    <source>
        <dbReference type="Pfam" id="PF01529"/>
    </source>
</evidence>
<sequence length="307" mass="35833">MKSFLVFKDVVHERNMSKFHRKTGCSLPLHIYQFLSIFVTFIISFIHYYVILPISVFNSPIFYVISSFLLLLVVVFYTIVSLIDPVDRNASSVIYTKNEYKNKLGRFQKYFSKTETNSNEKTEPLNPSIDSPKEVNDTESKCTDSTSASTNPQNGPKPPNTQMELSHCSVCLYVDPSSKHCNVCNKCITKFDHHCIWVNNCIGLVNYLYFILLLFFALVFLTYNYVLAFYIIFSFKDTALAHEKFRALVLNISNKYFKAFLLGSALFNLIPFLFLLYLFVFHLFLIYTNQTTYQYYIKRMEQLVSFN</sequence>
<dbReference type="PANTHER" id="PTHR22883">
    <property type="entry name" value="ZINC FINGER DHHC DOMAIN CONTAINING PROTEIN"/>
    <property type="match status" value="1"/>
</dbReference>
<evidence type="ECO:0000313" key="11">
    <source>
        <dbReference type="EMBL" id="SVP93650.1"/>
    </source>
</evidence>
<reference evidence="10" key="1">
    <citation type="submission" date="2018-07" db="EMBL/GenBank/DDBJ databases">
        <authorList>
            <person name="Quirk P.G."/>
            <person name="Krulwich T.A."/>
        </authorList>
    </citation>
    <scope>NUCLEOTIDE SEQUENCE</scope>
    <source>
        <strain evidence="10">Anand</strain>
    </source>
</reference>
<name>A0A3B0NEC0_THEAN</name>
<keyword evidence="4 7" id="KW-1133">Transmembrane helix</keyword>
<evidence type="ECO:0000256" key="2">
    <source>
        <dbReference type="ARBA" id="ARBA00022679"/>
    </source>
</evidence>
<dbReference type="InterPro" id="IPR001594">
    <property type="entry name" value="Palmitoyltrfase_DHHC"/>
</dbReference>
<evidence type="ECO:0000256" key="7">
    <source>
        <dbReference type="RuleBase" id="RU079119"/>
    </source>
</evidence>
<evidence type="ECO:0000256" key="4">
    <source>
        <dbReference type="ARBA" id="ARBA00022989"/>
    </source>
</evidence>
<comment type="similarity">
    <text evidence="7">Belongs to the DHHC palmitoyltransferase family.</text>
</comment>
<comment type="domain">
    <text evidence="7">The DHHC domain is required for palmitoyltransferase activity.</text>
</comment>
<keyword evidence="6 7" id="KW-0012">Acyltransferase</keyword>
<dbReference type="EC" id="2.3.1.225" evidence="7"/>
<gene>
    <name evidence="11" type="ORF">TAT_000264300</name>
    <name evidence="10" type="ORF">TAV_000264600</name>
</gene>
<dbReference type="GO" id="GO:0005794">
    <property type="term" value="C:Golgi apparatus"/>
    <property type="evidence" value="ECO:0007669"/>
    <property type="project" value="TreeGrafter"/>
</dbReference>
<feature type="domain" description="Palmitoyltransferase DHHC" evidence="9">
    <location>
        <begin position="162"/>
        <end position="297"/>
    </location>
</feature>
<feature type="compositionally biased region" description="Basic and acidic residues" evidence="8">
    <location>
        <begin position="131"/>
        <end position="142"/>
    </location>
</feature>
<protein>
    <recommendedName>
        <fullName evidence="7">Palmitoyltransferase</fullName>
        <ecNumber evidence="7">2.3.1.225</ecNumber>
    </recommendedName>
</protein>
<comment type="subcellular location">
    <subcellularLocation>
        <location evidence="1">Membrane</location>
        <topology evidence="1">Multi-pass membrane protein</topology>
    </subcellularLocation>
</comment>
<keyword evidence="2 7" id="KW-0808">Transferase</keyword>
<dbReference type="Pfam" id="PF01529">
    <property type="entry name" value="DHHC"/>
    <property type="match status" value="1"/>
</dbReference>
<feature type="compositionally biased region" description="Polar residues" evidence="8">
    <location>
        <begin position="143"/>
        <end position="160"/>
    </location>
</feature>
<feature type="region of interest" description="Disordered" evidence="8">
    <location>
        <begin position="115"/>
        <end position="160"/>
    </location>
</feature>
<proteinExistence type="inferred from homology"/>
<keyword evidence="5 7" id="KW-0472">Membrane</keyword>
<feature type="transmembrane region" description="Helical" evidence="7">
    <location>
        <begin position="31"/>
        <end position="50"/>
    </location>
</feature>
<evidence type="ECO:0000256" key="8">
    <source>
        <dbReference type="SAM" id="MobiDB-lite"/>
    </source>
</evidence>
<dbReference type="EMBL" id="UIVS01000003">
    <property type="protein sequence ID" value="SVP92848.1"/>
    <property type="molecule type" value="Genomic_DNA"/>
</dbReference>
<evidence type="ECO:0000313" key="10">
    <source>
        <dbReference type="EMBL" id="SVP92848.1"/>
    </source>
</evidence>
<dbReference type="VEuPathDB" id="PiroplasmaDB:TA04950"/>
<dbReference type="InterPro" id="IPR039859">
    <property type="entry name" value="PFA4/ZDH16/20/ERF2-like"/>
</dbReference>
<dbReference type="AlphaFoldDB" id="A0A3B0NEC0"/>
<comment type="catalytic activity">
    <reaction evidence="7">
        <text>L-cysteinyl-[protein] + hexadecanoyl-CoA = S-hexadecanoyl-L-cysteinyl-[protein] + CoA</text>
        <dbReference type="Rhea" id="RHEA:36683"/>
        <dbReference type="Rhea" id="RHEA-COMP:10131"/>
        <dbReference type="Rhea" id="RHEA-COMP:11032"/>
        <dbReference type="ChEBI" id="CHEBI:29950"/>
        <dbReference type="ChEBI" id="CHEBI:57287"/>
        <dbReference type="ChEBI" id="CHEBI:57379"/>
        <dbReference type="ChEBI" id="CHEBI:74151"/>
        <dbReference type="EC" id="2.3.1.225"/>
    </reaction>
</comment>
<dbReference type="EMBL" id="UIVT01000003">
    <property type="protein sequence ID" value="SVP93650.1"/>
    <property type="molecule type" value="Genomic_DNA"/>
</dbReference>
<feature type="transmembrane region" description="Helical" evidence="7">
    <location>
        <begin position="256"/>
        <end position="287"/>
    </location>
</feature>
<dbReference type="GO" id="GO:0019706">
    <property type="term" value="F:protein-cysteine S-palmitoyltransferase activity"/>
    <property type="evidence" value="ECO:0007669"/>
    <property type="project" value="UniProtKB-EC"/>
</dbReference>
<evidence type="ECO:0000256" key="3">
    <source>
        <dbReference type="ARBA" id="ARBA00022692"/>
    </source>
</evidence>
<evidence type="ECO:0000256" key="6">
    <source>
        <dbReference type="ARBA" id="ARBA00023315"/>
    </source>
</evidence>
<evidence type="ECO:0000256" key="1">
    <source>
        <dbReference type="ARBA" id="ARBA00004141"/>
    </source>
</evidence>
<dbReference type="GO" id="GO:0005783">
    <property type="term" value="C:endoplasmic reticulum"/>
    <property type="evidence" value="ECO:0007669"/>
    <property type="project" value="TreeGrafter"/>
</dbReference>
<evidence type="ECO:0000256" key="5">
    <source>
        <dbReference type="ARBA" id="ARBA00023136"/>
    </source>
</evidence>
<accession>A0A3B0NEC0</accession>
<dbReference type="GO" id="GO:0006612">
    <property type="term" value="P:protein targeting to membrane"/>
    <property type="evidence" value="ECO:0007669"/>
    <property type="project" value="TreeGrafter"/>
</dbReference>
<feature type="transmembrane region" description="Helical" evidence="7">
    <location>
        <begin position="207"/>
        <end position="235"/>
    </location>
</feature>
<keyword evidence="3 7" id="KW-0812">Transmembrane</keyword>